<dbReference type="EMBL" id="GBXM01038538">
    <property type="protein sequence ID" value="JAH70039.1"/>
    <property type="molecule type" value="Transcribed_RNA"/>
</dbReference>
<name>A0A0E9UVY1_ANGAN</name>
<sequence>MPSMISPTTVVSSANLMIVFILWVGIQSWVYRE</sequence>
<evidence type="ECO:0000256" key="1">
    <source>
        <dbReference type="SAM" id="Phobius"/>
    </source>
</evidence>
<dbReference type="AlphaFoldDB" id="A0A0E9UVY1"/>
<protein>
    <submittedName>
        <fullName evidence="2">Uncharacterized protein</fullName>
    </submittedName>
</protein>
<feature type="transmembrane region" description="Helical" evidence="1">
    <location>
        <begin position="12"/>
        <end position="31"/>
    </location>
</feature>
<organism evidence="2">
    <name type="scientific">Anguilla anguilla</name>
    <name type="common">European freshwater eel</name>
    <name type="synonym">Muraena anguilla</name>
    <dbReference type="NCBI Taxonomy" id="7936"/>
    <lineage>
        <taxon>Eukaryota</taxon>
        <taxon>Metazoa</taxon>
        <taxon>Chordata</taxon>
        <taxon>Craniata</taxon>
        <taxon>Vertebrata</taxon>
        <taxon>Euteleostomi</taxon>
        <taxon>Actinopterygii</taxon>
        <taxon>Neopterygii</taxon>
        <taxon>Teleostei</taxon>
        <taxon>Anguilliformes</taxon>
        <taxon>Anguillidae</taxon>
        <taxon>Anguilla</taxon>
    </lineage>
</organism>
<keyword evidence="1" id="KW-0812">Transmembrane</keyword>
<reference evidence="2" key="1">
    <citation type="submission" date="2014-11" db="EMBL/GenBank/DDBJ databases">
        <authorList>
            <person name="Amaro Gonzalez C."/>
        </authorList>
    </citation>
    <scope>NUCLEOTIDE SEQUENCE</scope>
</reference>
<accession>A0A0E9UVY1</accession>
<reference evidence="2" key="2">
    <citation type="journal article" date="2015" name="Fish Shellfish Immunol.">
        <title>Early steps in the European eel (Anguilla anguilla)-Vibrio vulnificus interaction in the gills: Role of the RtxA13 toxin.</title>
        <authorList>
            <person name="Callol A."/>
            <person name="Pajuelo D."/>
            <person name="Ebbesson L."/>
            <person name="Teles M."/>
            <person name="MacKenzie S."/>
            <person name="Amaro C."/>
        </authorList>
    </citation>
    <scope>NUCLEOTIDE SEQUENCE</scope>
</reference>
<keyword evidence="1" id="KW-1133">Transmembrane helix</keyword>
<evidence type="ECO:0000313" key="2">
    <source>
        <dbReference type="EMBL" id="JAH70039.1"/>
    </source>
</evidence>
<proteinExistence type="predicted"/>
<keyword evidence="1" id="KW-0472">Membrane</keyword>